<reference evidence="1 2" key="1">
    <citation type="submission" date="2023-12" db="EMBL/GenBank/DDBJ databases">
        <title>Micromonospora sp. nov., isolated from Atacama Desert.</title>
        <authorList>
            <person name="Carro L."/>
            <person name="Golinska P."/>
            <person name="Klenk H.-P."/>
            <person name="Goodfellow M."/>
        </authorList>
    </citation>
    <scope>NUCLEOTIDE SEQUENCE [LARGE SCALE GENOMIC DNA]</scope>
    <source>
        <strain evidence="1 2">4G53</strain>
    </source>
</reference>
<gene>
    <name evidence="1" type="ORF">U2F25_01925</name>
</gene>
<dbReference type="Proteomes" id="UP001290101">
    <property type="component" value="Unassembled WGS sequence"/>
</dbReference>
<accession>A0ABU5J6M4</accession>
<name>A0ABU5J6M4_9ACTN</name>
<sequence>MAAGPSVDVAGWQQVGDQALISFAGRFGRVEPRRTPTGLVTGLLAELEVKACWQLA</sequence>
<protein>
    <submittedName>
        <fullName evidence="1">Uncharacterized protein</fullName>
    </submittedName>
</protein>
<dbReference type="EMBL" id="JAXOTQ010000002">
    <property type="protein sequence ID" value="MDZ5488236.1"/>
    <property type="molecule type" value="Genomic_DNA"/>
</dbReference>
<organism evidence="1 2">
    <name type="scientific">Micromonospora sicca</name>
    <dbReference type="NCBI Taxonomy" id="2202420"/>
    <lineage>
        <taxon>Bacteria</taxon>
        <taxon>Bacillati</taxon>
        <taxon>Actinomycetota</taxon>
        <taxon>Actinomycetes</taxon>
        <taxon>Micromonosporales</taxon>
        <taxon>Micromonosporaceae</taxon>
        <taxon>Micromonospora</taxon>
    </lineage>
</organism>
<dbReference type="RefSeq" id="WP_322438895.1">
    <property type="nucleotide sequence ID" value="NZ_JAXOTQ010000002.1"/>
</dbReference>
<comment type="caution">
    <text evidence="1">The sequence shown here is derived from an EMBL/GenBank/DDBJ whole genome shotgun (WGS) entry which is preliminary data.</text>
</comment>
<proteinExistence type="predicted"/>
<evidence type="ECO:0000313" key="2">
    <source>
        <dbReference type="Proteomes" id="UP001290101"/>
    </source>
</evidence>
<keyword evidence="2" id="KW-1185">Reference proteome</keyword>
<evidence type="ECO:0000313" key="1">
    <source>
        <dbReference type="EMBL" id="MDZ5488236.1"/>
    </source>
</evidence>